<dbReference type="GO" id="GO:0030313">
    <property type="term" value="C:cell envelope"/>
    <property type="evidence" value="ECO:0007669"/>
    <property type="project" value="UniProtKB-SubCell"/>
</dbReference>
<evidence type="ECO:0000256" key="4">
    <source>
        <dbReference type="SAM" id="Phobius"/>
    </source>
</evidence>
<reference evidence="6 7" key="1">
    <citation type="submission" date="2014-06" db="EMBL/GenBank/DDBJ databases">
        <title>Genomes of Alteromonas australica, a world apart.</title>
        <authorList>
            <person name="Gonzaga A."/>
            <person name="Lopez-Perez M."/>
            <person name="Rodriguez-Valera F."/>
        </authorList>
    </citation>
    <scope>NUCLEOTIDE SEQUENCE [LARGE SCALE GENOMIC DNA]</scope>
    <source>
        <strain evidence="6 7">H 17</strain>
    </source>
</reference>
<keyword evidence="2 3" id="KW-0175">Coiled coil</keyword>
<evidence type="ECO:0000313" key="7">
    <source>
        <dbReference type="Proteomes" id="UP000056090"/>
    </source>
</evidence>
<proteinExistence type="predicted"/>
<keyword evidence="7" id="KW-1185">Reference proteome</keyword>
<protein>
    <recommendedName>
        <fullName evidence="5">CusB-like barrel-sandwich hybrid domain-containing protein</fullName>
    </recommendedName>
</protein>
<dbReference type="Gene3D" id="1.10.287.470">
    <property type="entry name" value="Helix hairpin bin"/>
    <property type="match status" value="1"/>
</dbReference>
<evidence type="ECO:0000256" key="3">
    <source>
        <dbReference type="SAM" id="Coils"/>
    </source>
</evidence>
<dbReference type="PANTHER" id="PTHR32347">
    <property type="entry name" value="EFFLUX SYSTEM COMPONENT YKNX-RELATED"/>
    <property type="match status" value="1"/>
</dbReference>
<feature type="domain" description="CusB-like barrel-sandwich hybrid" evidence="5">
    <location>
        <begin position="73"/>
        <end position="260"/>
    </location>
</feature>
<dbReference type="EMBL" id="CP008849">
    <property type="protein sequence ID" value="AIG00104.1"/>
    <property type="molecule type" value="Genomic_DNA"/>
</dbReference>
<dbReference type="PANTHER" id="PTHR32347:SF23">
    <property type="entry name" value="BLL5650 PROTEIN"/>
    <property type="match status" value="1"/>
</dbReference>
<keyword evidence="4" id="KW-0812">Transmembrane</keyword>
<accession>A0A075P308</accession>
<gene>
    <name evidence="6" type="ORF">EP13_16225</name>
</gene>
<feature type="transmembrane region" description="Helical" evidence="4">
    <location>
        <begin position="20"/>
        <end position="39"/>
    </location>
</feature>
<dbReference type="InterPro" id="IPR050465">
    <property type="entry name" value="UPF0194_transport"/>
</dbReference>
<evidence type="ECO:0000256" key="2">
    <source>
        <dbReference type="ARBA" id="ARBA00023054"/>
    </source>
</evidence>
<evidence type="ECO:0000256" key="1">
    <source>
        <dbReference type="ARBA" id="ARBA00004196"/>
    </source>
</evidence>
<organism evidence="6 7">
    <name type="scientific">Alteromonas australica</name>
    <dbReference type="NCBI Taxonomy" id="589873"/>
    <lineage>
        <taxon>Bacteria</taxon>
        <taxon>Pseudomonadati</taxon>
        <taxon>Pseudomonadota</taxon>
        <taxon>Gammaproteobacteria</taxon>
        <taxon>Alteromonadales</taxon>
        <taxon>Alteromonadaceae</taxon>
        <taxon>Alteromonas/Salinimonas group</taxon>
        <taxon>Alteromonas</taxon>
    </lineage>
</organism>
<dbReference type="Pfam" id="PF25919">
    <property type="entry name" value="BSH_CusB"/>
    <property type="match status" value="1"/>
</dbReference>
<dbReference type="eggNOG" id="COG0845">
    <property type="taxonomic scope" value="Bacteria"/>
</dbReference>
<dbReference type="Proteomes" id="UP000056090">
    <property type="component" value="Chromosome"/>
</dbReference>
<dbReference type="InterPro" id="IPR058790">
    <property type="entry name" value="BSH_CusB"/>
</dbReference>
<dbReference type="RefSeq" id="WP_044058129.1">
    <property type="nucleotide sequence ID" value="NZ_CBCSKJ010000008.1"/>
</dbReference>
<keyword evidence="4" id="KW-0472">Membrane</keyword>
<name>A0A075P308_9ALTE</name>
<comment type="subcellular location">
    <subcellularLocation>
        <location evidence="1">Cell envelope</location>
    </subcellularLocation>
</comment>
<evidence type="ECO:0000313" key="6">
    <source>
        <dbReference type="EMBL" id="AIG00104.1"/>
    </source>
</evidence>
<dbReference type="KEGG" id="aal:EP13_16225"/>
<keyword evidence="4" id="KW-1133">Transmembrane helix</keyword>
<dbReference type="Gene3D" id="2.40.50.100">
    <property type="match status" value="1"/>
</dbReference>
<sequence length="408" mass="45469">MQNIIETKSDYFRTKRSRIFWITLLLSLLTLTVIGFTFINNNMVPDTQLTVSVAEQPAQARGNGKVFAPERYVLSSTESGFIEQVYVSQGYRVQVGEPLIKIANPELFREFKEVQFEADDIFASVAYEQSQLALELDAIASDLAKARSELKGQRLEVDANQKLREYGIISAVKFEQLKLKVERAEMDVSNLLQRYNAYKKGYASQNAALQAKRKAAEEKVAYFKSRIDALTITSPIDGVVKELELAQGEAISVGNRVLEIVNDKALAADIAIPQYLGFKIDLNAVATIKSPNGEVEGTVDFVDPIVRDGAVMVRVKLPQDLPSWMSMGQSIEAAITTSSITHIAFVNKPKEYSHSEQWRVYRLVNGERVSTDITIISADQDNLFLTPGLNHGEQIVLVPNTTSSTFFD</sequence>
<evidence type="ECO:0000259" key="5">
    <source>
        <dbReference type="Pfam" id="PF25919"/>
    </source>
</evidence>
<dbReference type="Gene3D" id="2.40.30.170">
    <property type="match status" value="1"/>
</dbReference>
<dbReference type="AlphaFoldDB" id="A0A075P308"/>
<dbReference type="GeneID" id="78256432"/>
<dbReference type="SUPFAM" id="SSF111369">
    <property type="entry name" value="HlyD-like secretion proteins"/>
    <property type="match status" value="1"/>
</dbReference>
<feature type="coiled-coil region" evidence="3">
    <location>
        <begin position="174"/>
        <end position="219"/>
    </location>
</feature>